<evidence type="ECO:0000313" key="1">
    <source>
        <dbReference type="EMBL" id="MFC7670265.1"/>
    </source>
</evidence>
<accession>A0ABW2U9S0</accession>
<reference evidence="2" key="1">
    <citation type="journal article" date="2019" name="Int. J. Syst. Evol. Microbiol.">
        <title>The Global Catalogue of Microorganisms (GCM) 10K type strain sequencing project: providing services to taxonomists for standard genome sequencing and annotation.</title>
        <authorList>
            <consortium name="The Broad Institute Genomics Platform"/>
            <consortium name="The Broad Institute Genome Sequencing Center for Infectious Disease"/>
            <person name="Wu L."/>
            <person name="Ma J."/>
        </authorList>
    </citation>
    <scope>NUCLEOTIDE SEQUENCE [LARGE SCALE GENOMIC DNA]</scope>
    <source>
        <strain evidence="2">JCM 19635</strain>
    </source>
</reference>
<dbReference type="EMBL" id="JBHTEK010000001">
    <property type="protein sequence ID" value="MFC7670265.1"/>
    <property type="molecule type" value="Genomic_DNA"/>
</dbReference>
<name>A0ABW2U9S0_9BACT</name>
<gene>
    <name evidence="1" type="ORF">ACFQT0_25040</name>
</gene>
<proteinExistence type="predicted"/>
<organism evidence="1 2">
    <name type="scientific">Hymenobacter humi</name>
    <dbReference type="NCBI Taxonomy" id="1411620"/>
    <lineage>
        <taxon>Bacteria</taxon>
        <taxon>Pseudomonadati</taxon>
        <taxon>Bacteroidota</taxon>
        <taxon>Cytophagia</taxon>
        <taxon>Cytophagales</taxon>
        <taxon>Hymenobacteraceae</taxon>
        <taxon>Hymenobacter</taxon>
    </lineage>
</organism>
<comment type="caution">
    <text evidence="1">The sequence shown here is derived from an EMBL/GenBank/DDBJ whole genome shotgun (WGS) entry which is preliminary data.</text>
</comment>
<keyword evidence="2" id="KW-1185">Reference proteome</keyword>
<dbReference type="RefSeq" id="WP_380205725.1">
    <property type="nucleotide sequence ID" value="NZ_JBHTEK010000001.1"/>
</dbReference>
<protein>
    <recommendedName>
        <fullName evidence="3">Swt1-like HEPN domain-containing protein</fullName>
    </recommendedName>
</protein>
<evidence type="ECO:0000313" key="2">
    <source>
        <dbReference type="Proteomes" id="UP001596513"/>
    </source>
</evidence>
<dbReference type="Proteomes" id="UP001596513">
    <property type="component" value="Unassembled WGS sequence"/>
</dbReference>
<evidence type="ECO:0008006" key="3">
    <source>
        <dbReference type="Google" id="ProtNLM"/>
    </source>
</evidence>
<sequence length="185" mass="21705">MQNILNKNWENFKGAFGEKKEIDLFLKQLGDFRNSNAHGRELLTYQKHLAIGLSGEIRNRITKFRSMQDTGESYFPRIESVHDNYGNSWKIGDYNIETKLTLRVGDRLEFVISATDPQDEKLFYSINGPDEWQENNHLHFTLTDKEIRREMLFGIYVKSSRSYHAKRDYDDAVIFCYQVLPISPG</sequence>